<dbReference type="AlphaFoldDB" id="A0A5S3V8U0"/>
<dbReference type="InterPro" id="IPR006521">
    <property type="entry name" value="Tail_protein_I"/>
</dbReference>
<dbReference type="NCBIfam" id="TIGR01634">
    <property type="entry name" value="tail_P2_I"/>
    <property type="match status" value="1"/>
</dbReference>
<sequence>MSDFKALPDLLPHNTSLLMRSLAELLTYPDKSQLLKHIWHPQDCPAELLPWLAWALSVDDWNDAWSEHTKRQMIDDAFVVHQFKATPFALKKALDSLNIETDIHEWWHQVDAQPGTIVVNAMVNENLDSNEEGLLTKAMLAQVKRIIDTVKRASIHVEVQLGISLKEQFGMGIHASAGTGLLSKEGVFNGVRPDAGYIDLAASLNAQPGIGSLQQQGDFNGVTPDDTEATLGAVLAGQKGIGALEHSLDMTGVVPNAMATGLNLCGYGQVNITAMEAQASWKGVWPESCVATTVVSAALSQLQLTYFTLQGAT</sequence>
<dbReference type="OrthoDB" id="90759at2"/>
<gene>
    <name evidence="1" type="ORF">CWC19_10085</name>
</gene>
<dbReference type="Pfam" id="PF09684">
    <property type="entry name" value="Tail_P2_I"/>
    <property type="match status" value="1"/>
</dbReference>
<reference evidence="1 2" key="1">
    <citation type="submission" date="2018-01" db="EMBL/GenBank/DDBJ databases">
        <authorList>
            <person name="Paulsen S."/>
            <person name="Gram L.K."/>
        </authorList>
    </citation>
    <scope>NUCLEOTIDE SEQUENCE [LARGE SCALE GENOMIC DNA]</scope>
    <source>
        <strain evidence="1 2">S3790</strain>
    </source>
</reference>
<organism evidence="1 2">
    <name type="scientific">Pseudoalteromonas aurantia</name>
    <dbReference type="NCBI Taxonomy" id="43654"/>
    <lineage>
        <taxon>Bacteria</taxon>
        <taxon>Pseudomonadati</taxon>
        <taxon>Pseudomonadota</taxon>
        <taxon>Gammaproteobacteria</taxon>
        <taxon>Alteromonadales</taxon>
        <taxon>Pseudoalteromonadaceae</taxon>
        <taxon>Pseudoalteromonas</taxon>
    </lineage>
</organism>
<accession>A0A5S3V8U0</accession>
<comment type="caution">
    <text evidence="1">The sequence shown here is derived from an EMBL/GenBank/DDBJ whole genome shotgun (WGS) entry which is preliminary data.</text>
</comment>
<name>A0A5S3V8U0_9GAMM</name>
<evidence type="ECO:0000313" key="2">
    <source>
        <dbReference type="Proteomes" id="UP000307217"/>
    </source>
</evidence>
<reference evidence="2" key="2">
    <citation type="submission" date="2019-06" db="EMBL/GenBank/DDBJ databases">
        <title>Co-occurence of chitin degradation, pigmentation and bioactivity in marine Pseudoalteromonas.</title>
        <authorList>
            <person name="Sonnenschein E.C."/>
            <person name="Bech P.K."/>
        </authorList>
    </citation>
    <scope>NUCLEOTIDE SEQUENCE [LARGE SCALE GENOMIC DNA]</scope>
    <source>
        <strain evidence="2">S3790</strain>
    </source>
</reference>
<dbReference type="Proteomes" id="UP000307217">
    <property type="component" value="Unassembled WGS sequence"/>
</dbReference>
<evidence type="ECO:0000313" key="1">
    <source>
        <dbReference type="EMBL" id="TMO68297.1"/>
    </source>
</evidence>
<dbReference type="EMBL" id="PNBX01000040">
    <property type="protein sequence ID" value="TMO68297.1"/>
    <property type="molecule type" value="Genomic_DNA"/>
</dbReference>
<dbReference type="RefSeq" id="WP_138591767.1">
    <property type="nucleotide sequence ID" value="NZ_PNBX01000040.1"/>
</dbReference>
<protein>
    <submittedName>
        <fullName evidence="1">Phage tail protein I</fullName>
    </submittedName>
</protein>
<proteinExistence type="predicted"/>